<comment type="caution">
    <text evidence="1">The sequence shown here is derived from an EMBL/GenBank/DDBJ whole genome shotgun (WGS) entry which is preliminary data.</text>
</comment>
<gene>
    <name evidence="1" type="ORF">ACZ11_10395</name>
</gene>
<dbReference type="AlphaFoldDB" id="A0A0K9FE63"/>
<dbReference type="SUPFAM" id="SSF53254">
    <property type="entry name" value="Phosphoglycerate mutase-like"/>
    <property type="match status" value="1"/>
</dbReference>
<dbReference type="Gene3D" id="3.40.50.1240">
    <property type="entry name" value="Phosphoglycerate mutase-like"/>
    <property type="match status" value="1"/>
</dbReference>
<accession>A0A0K9FE63</accession>
<sequence length="199" mass="22876">MGDVVIVRLMRHAPTKENLEKRYIGWTDSSLADASLLTIVDKNATKVYGSDLLRCRETADRYFPNATYVSDWRFRESNFGEFEGHTYEGLKSDSRYCAWLDDPIQSPPPKGESFDIFCARVIEGFTALPKDEDVYHLVVHAGVIRALLVKFAPTEQNFWSYQTPHDKMFSLMFTRKAWEEGARCMSLSEEPIVEKPTMS</sequence>
<evidence type="ECO:0000313" key="1">
    <source>
        <dbReference type="EMBL" id="KMY32522.1"/>
    </source>
</evidence>
<evidence type="ECO:0000313" key="2">
    <source>
        <dbReference type="Proteomes" id="UP000037326"/>
    </source>
</evidence>
<organism evidence="1 2">
    <name type="scientific">Lysinibacillus xylanilyticus</name>
    <dbReference type="NCBI Taxonomy" id="582475"/>
    <lineage>
        <taxon>Bacteria</taxon>
        <taxon>Bacillati</taxon>
        <taxon>Bacillota</taxon>
        <taxon>Bacilli</taxon>
        <taxon>Bacillales</taxon>
        <taxon>Bacillaceae</taxon>
        <taxon>Lysinibacillus</taxon>
    </lineage>
</organism>
<name>A0A0K9FE63_9BACI</name>
<dbReference type="EMBL" id="LFXJ01000005">
    <property type="protein sequence ID" value="KMY32522.1"/>
    <property type="molecule type" value="Genomic_DNA"/>
</dbReference>
<dbReference type="Proteomes" id="UP000037326">
    <property type="component" value="Unassembled WGS sequence"/>
</dbReference>
<dbReference type="CDD" id="cd07067">
    <property type="entry name" value="HP_PGM_like"/>
    <property type="match status" value="1"/>
</dbReference>
<evidence type="ECO:0008006" key="3">
    <source>
        <dbReference type="Google" id="ProtNLM"/>
    </source>
</evidence>
<proteinExistence type="predicted"/>
<dbReference type="InterPro" id="IPR013078">
    <property type="entry name" value="His_Pase_superF_clade-1"/>
</dbReference>
<dbReference type="OrthoDB" id="9783269at2"/>
<reference evidence="2" key="1">
    <citation type="submission" date="2015-07" db="EMBL/GenBank/DDBJ databases">
        <authorList>
            <consortium name="Consortium for Microbial Forensics and Genomics (microFORGE)"/>
            <person name="Knight B.M."/>
            <person name="Roberts D.P."/>
            <person name="Lin D."/>
            <person name="Hari K."/>
            <person name="Fletcher J."/>
            <person name="Melcher U."/>
            <person name="Blagden T."/>
            <person name="Winegar R.A."/>
        </authorList>
    </citation>
    <scope>NUCLEOTIDE SEQUENCE [LARGE SCALE GENOMIC DNA]</scope>
    <source>
        <strain evidence="2">DSM 23493</strain>
    </source>
</reference>
<dbReference type="InterPro" id="IPR029033">
    <property type="entry name" value="His_PPase_superfam"/>
</dbReference>
<dbReference type="GeneID" id="96598656"/>
<dbReference type="Pfam" id="PF00300">
    <property type="entry name" value="His_Phos_1"/>
    <property type="match status" value="1"/>
</dbReference>
<dbReference type="PATRIC" id="fig|582475.4.peg.1669"/>
<protein>
    <recommendedName>
        <fullName evidence="3">Histidine phosphatase family protein</fullName>
    </recommendedName>
</protein>
<dbReference type="RefSeq" id="WP_049665850.1">
    <property type="nucleotide sequence ID" value="NZ_LFXJ01000005.1"/>
</dbReference>
<dbReference type="SMART" id="SM00855">
    <property type="entry name" value="PGAM"/>
    <property type="match status" value="1"/>
</dbReference>